<feature type="region of interest" description="Disordered" evidence="1">
    <location>
        <begin position="378"/>
        <end position="412"/>
    </location>
</feature>
<dbReference type="PANTHER" id="PTHR40625:SF1">
    <property type="entry name" value="AMP-ACTIVATED PROTEIN KINASE GLYCOGEN-BINDING DOMAIN-CONTAINING PROTEIN"/>
    <property type="match status" value="1"/>
</dbReference>
<feature type="compositionally biased region" description="Low complexity" evidence="1">
    <location>
        <begin position="153"/>
        <end position="162"/>
    </location>
</feature>
<dbReference type="Proteomes" id="UP000813461">
    <property type="component" value="Unassembled WGS sequence"/>
</dbReference>
<dbReference type="AlphaFoldDB" id="A0A8K0VVS5"/>
<comment type="caution">
    <text evidence="2">The sequence shown here is derived from an EMBL/GenBank/DDBJ whole genome shotgun (WGS) entry which is preliminary data.</text>
</comment>
<feature type="region of interest" description="Disordered" evidence="1">
    <location>
        <begin position="116"/>
        <end position="172"/>
    </location>
</feature>
<evidence type="ECO:0000313" key="3">
    <source>
        <dbReference type="Proteomes" id="UP000813461"/>
    </source>
</evidence>
<dbReference type="OrthoDB" id="5422351at2759"/>
<keyword evidence="3" id="KW-1185">Reference proteome</keyword>
<reference evidence="2" key="1">
    <citation type="journal article" date="2021" name="Nat. Commun.">
        <title>Genetic determinants of endophytism in the Arabidopsis root mycobiome.</title>
        <authorList>
            <person name="Mesny F."/>
            <person name="Miyauchi S."/>
            <person name="Thiergart T."/>
            <person name="Pickel B."/>
            <person name="Atanasova L."/>
            <person name="Karlsson M."/>
            <person name="Huettel B."/>
            <person name="Barry K.W."/>
            <person name="Haridas S."/>
            <person name="Chen C."/>
            <person name="Bauer D."/>
            <person name="Andreopoulos W."/>
            <person name="Pangilinan J."/>
            <person name="LaButti K."/>
            <person name="Riley R."/>
            <person name="Lipzen A."/>
            <person name="Clum A."/>
            <person name="Drula E."/>
            <person name="Henrissat B."/>
            <person name="Kohler A."/>
            <person name="Grigoriev I.V."/>
            <person name="Martin F.M."/>
            <person name="Hacquard S."/>
        </authorList>
    </citation>
    <scope>NUCLEOTIDE SEQUENCE</scope>
    <source>
        <strain evidence="2">MPI-SDFR-AT-0120</strain>
    </source>
</reference>
<proteinExistence type="predicted"/>
<organism evidence="2 3">
    <name type="scientific">Paraphoma chrysanthemicola</name>
    <dbReference type="NCBI Taxonomy" id="798071"/>
    <lineage>
        <taxon>Eukaryota</taxon>
        <taxon>Fungi</taxon>
        <taxon>Dikarya</taxon>
        <taxon>Ascomycota</taxon>
        <taxon>Pezizomycotina</taxon>
        <taxon>Dothideomycetes</taxon>
        <taxon>Pleosporomycetidae</taxon>
        <taxon>Pleosporales</taxon>
        <taxon>Pleosporineae</taxon>
        <taxon>Phaeosphaeriaceae</taxon>
        <taxon>Paraphoma</taxon>
    </lineage>
</organism>
<protein>
    <submittedName>
        <fullName evidence="2">Uncharacterized protein</fullName>
    </submittedName>
</protein>
<feature type="region of interest" description="Disordered" evidence="1">
    <location>
        <begin position="288"/>
        <end position="307"/>
    </location>
</feature>
<feature type="compositionally biased region" description="Pro residues" evidence="1">
    <location>
        <begin position="141"/>
        <end position="152"/>
    </location>
</feature>
<gene>
    <name evidence="2" type="ORF">FB567DRAFT_114579</name>
</gene>
<evidence type="ECO:0000256" key="1">
    <source>
        <dbReference type="SAM" id="MobiDB-lite"/>
    </source>
</evidence>
<dbReference type="EMBL" id="JAGMVJ010000015">
    <property type="protein sequence ID" value="KAH7080879.1"/>
    <property type="molecule type" value="Genomic_DNA"/>
</dbReference>
<sequence length="648" mass="71568">MDNTTLHTFLFHCPTALRTLVLLGSWDNFTRPYSLEVDARRGGSYWRGCFTFSDIICDGDPKDLVSKRNGPLKMGGTYWYYYKVDDDEECHDPSKPSTTVCPLLPGQRLNVLEVPSEGHSRSLSEPLDGFTRNPSDRYLTPVPPAPLKPLPSPRLSSASPGASPMPPPSPWMPRSATIPQTEAFLSPNVVRHARSVSASPHMPSTPLFADFRSLKDKLAAKRAASRARSSSKSQELDIGSPVLISTTNGDLNLIPLASYRSAPTSATREAHSANVSPVRPVPTIRREFSPLTSHPVNPDRDSLFAPRGPLVQTPKIERRRSHIPSTIVTSEFRLGQGRIRANSADTRRTQHYLFSNDPWLSSPKLEEDFGWDAPEVVENMPPMPTLQRPSSLAPPNASERPTSRHGESRSPSLRHVALDKELPELPQCVTPVALATCHYVSPAEMPTAEELMDEYGIEDLEDDEVLGDLIQEYEEKPRSHFSTWSSDSMAYTCSTLDDEAVYSPTLGSLTSNSESGSPQTLSPRFSYADADQHDRTPTIIENILDDQDDEPQYTPLSASPPKLDDLRISTFGSDLFSLDIQHAEAAPRRQAACFGLGFHYSLPEDDTTSKATITESSLRIEPVVQRESSASQLNVLMNEFGYLGDAVI</sequence>
<name>A0A8K0VVS5_9PLEO</name>
<accession>A0A8K0VVS5</accession>
<evidence type="ECO:0000313" key="2">
    <source>
        <dbReference type="EMBL" id="KAH7080879.1"/>
    </source>
</evidence>
<dbReference type="PANTHER" id="PTHR40625">
    <property type="entry name" value="GTP-BINDING PROTEIN ESDC-RELATED"/>
    <property type="match status" value="1"/>
</dbReference>